<evidence type="ECO:0000313" key="1">
    <source>
        <dbReference type="EMBL" id="OJD15463.1"/>
    </source>
</evidence>
<feature type="non-terminal residue" evidence="1">
    <location>
        <position position="1"/>
    </location>
</feature>
<evidence type="ECO:0000313" key="2">
    <source>
        <dbReference type="Proteomes" id="UP000182235"/>
    </source>
</evidence>
<dbReference type="EMBL" id="LGRN01000155">
    <property type="protein sequence ID" value="OJD15463.1"/>
    <property type="molecule type" value="Genomic_DNA"/>
</dbReference>
<accession>A0A1J9QH17</accession>
<sequence>SLIIKLMSLIKHISSLIIDRKNIHNIIFLKFLLLIQEKLSVNYLVINLYKLVMRTSFKVMTISISQKISTFMFRNFNKAECNKHYSKFKITSHHQAFLLTLTDYKLVRLKENDDD</sequence>
<reference evidence="1 2" key="1">
    <citation type="submission" date="2015-07" db="EMBL/GenBank/DDBJ databases">
        <title>Emmonsia species relationships and genome sequence.</title>
        <authorList>
            <consortium name="The Broad Institute Genomics Platform"/>
            <person name="Cuomo C.A."/>
            <person name="Munoz J.F."/>
            <person name="Imamovic A."/>
            <person name="Priest M.E."/>
            <person name="Young S."/>
            <person name="Clay O.K."/>
            <person name="McEwen J.G."/>
        </authorList>
    </citation>
    <scope>NUCLEOTIDE SEQUENCE [LARGE SCALE GENOMIC DNA]</scope>
    <source>
        <strain evidence="1 2">UAMH 9510</strain>
    </source>
</reference>
<feature type="non-terminal residue" evidence="1">
    <location>
        <position position="115"/>
    </location>
</feature>
<name>A0A1J9QH17_9EURO</name>
<dbReference type="Proteomes" id="UP000182235">
    <property type="component" value="Unassembled WGS sequence"/>
</dbReference>
<gene>
    <name evidence="1" type="ORF">AJ78_04280</name>
</gene>
<proteinExistence type="predicted"/>
<comment type="caution">
    <text evidence="1">The sequence shown here is derived from an EMBL/GenBank/DDBJ whole genome shotgun (WGS) entry which is preliminary data.</text>
</comment>
<keyword evidence="2" id="KW-1185">Reference proteome</keyword>
<dbReference type="OrthoDB" id="4188621at2759"/>
<organism evidence="1 2">
    <name type="scientific">Emergomyces pasteurianus Ep9510</name>
    <dbReference type="NCBI Taxonomy" id="1447872"/>
    <lineage>
        <taxon>Eukaryota</taxon>
        <taxon>Fungi</taxon>
        <taxon>Dikarya</taxon>
        <taxon>Ascomycota</taxon>
        <taxon>Pezizomycotina</taxon>
        <taxon>Eurotiomycetes</taxon>
        <taxon>Eurotiomycetidae</taxon>
        <taxon>Onygenales</taxon>
        <taxon>Ajellomycetaceae</taxon>
        <taxon>Emergomyces</taxon>
    </lineage>
</organism>
<protein>
    <submittedName>
        <fullName evidence="1">Uncharacterized protein</fullName>
    </submittedName>
</protein>
<dbReference type="AlphaFoldDB" id="A0A1J9QH17"/>